<evidence type="ECO:0000313" key="1">
    <source>
        <dbReference type="EMBL" id="CAD5956936.1"/>
    </source>
</evidence>
<reference evidence="1" key="1">
    <citation type="submission" date="2020-09" db="EMBL/GenBank/DDBJ databases">
        <authorList>
            <person name="Blom J."/>
        </authorList>
    </citation>
    <scope>NUCLEOTIDE SEQUENCE</scope>
    <source>
        <strain evidence="1">No.713</strain>
    </source>
</reference>
<name>A0A9W4CM28_9CYAN</name>
<protein>
    <submittedName>
        <fullName evidence="1">Uncharacterized protein</fullName>
    </submittedName>
</protein>
<organism evidence="1 2">
    <name type="scientific">Planktothrix pseudagardhii</name>
    <dbReference type="NCBI Taxonomy" id="132604"/>
    <lineage>
        <taxon>Bacteria</taxon>
        <taxon>Bacillati</taxon>
        <taxon>Cyanobacteriota</taxon>
        <taxon>Cyanophyceae</taxon>
        <taxon>Oscillatoriophycideae</taxon>
        <taxon>Oscillatoriales</taxon>
        <taxon>Microcoleaceae</taxon>
        <taxon>Planktothrix</taxon>
    </lineage>
</organism>
<dbReference type="AlphaFoldDB" id="A0A9W4CM28"/>
<gene>
    <name evidence="1" type="ORF">NO713_02942</name>
</gene>
<accession>A0A9W4CM28</accession>
<evidence type="ECO:0000313" key="2">
    <source>
        <dbReference type="Proteomes" id="UP001153719"/>
    </source>
</evidence>
<sequence length="277" mass="32573">MFEVENYLFPNSDTVEGHPTHDEYINCPASAFLKFCVSAKDSIEYCKNNFPNNYNNPANLTRESNIRTQHIINSTLALLMGHFETYQKYLFAGIFEKTIYLQDFKADHFFNHLGFKQGILEIKSIHLLGYRGESAVTTGIILADTLKDWHNPEIVNKYMKSFGFQTDFFSNDDKKDLECFWQLRHSIVHTAATLTKPDAQKVQRLNDFAGKNIIFKNNFIYELAKRMHRMVKEANARISNPFMERLRSDCNQQERDSIKLFFEVKTLDRKWKNFNFE</sequence>
<dbReference type="EMBL" id="LR882967">
    <property type="protein sequence ID" value="CAD5956936.1"/>
    <property type="molecule type" value="Genomic_DNA"/>
</dbReference>
<dbReference type="Proteomes" id="UP001153719">
    <property type="component" value="Chromosome"/>
</dbReference>
<proteinExistence type="predicted"/>
<dbReference type="KEGG" id="ppsu:NO713_02942"/>
<dbReference type="RefSeq" id="WP_254174051.1">
    <property type="nucleotide sequence ID" value="NZ_LR882967.1"/>
</dbReference>
<keyword evidence="2" id="KW-1185">Reference proteome</keyword>